<dbReference type="FunFam" id="2.130.10.10:FF:000027">
    <property type="entry name" value="Splicing factor 3B subunit 3"/>
    <property type="match status" value="1"/>
</dbReference>
<dbReference type="PANTHER" id="PTHR10644">
    <property type="entry name" value="DNA REPAIR/RNA PROCESSING CPSF FAMILY"/>
    <property type="match status" value="1"/>
</dbReference>
<dbReference type="AlphaFoldDB" id="A0A9P0A712"/>
<feature type="domain" description="RSE1/DDB1/CPSF1 first beta-propeller" evidence="6">
    <location>
        <begin position="14"/>
        <end position="401"/>
    </location>
</feature>
<dbReference type="InterPro" id="IPR018846">
    <property type="entry name" value="Beta-prop_RSE1/DDB1/CPSF1_1st"/>
</dbReference>
<dbReference type="InterPro" id="IPR050358">
    <property type="entry name" value="RSE1/DDB1/CFT1"/>
</dbReference>
<dbReference type="EMBL" id="OU963865">
    <property type="protein sequence ID" value="CAH0387875.1"/>
    <property type="molecule type" value="Genomic_DNA"/>
</dbReference>
<evidence type="ECO:0000259" key="5">
    <source>
        <dbReference type="Pfam" id="PF03178"/>
    </source>
</evidence>
<dbReference type="Pfam" id="PF10433">
    <property type="entry name" value="Beta-prop_RSE1_1st"/>
    <property type="match status" value="1"/>
</dbReference>
<dbReference type="FunFam" id="1.10.150.910:FF:000002">
    <property type="entry name" value="Splicing factor 3B subunit 3"/>
    <property type="match status" value="1"/>
</dbReference>
<dbReference type="GO" id="GO:0005634">
    <property type="term" value="C:nucleus"/>
    <property type="evidence" value="ECO:0007669"/>
    <property type="project" value="UniProtKB-SubCell"/>
</dbReference>
<accession>A0A9P0A712</accession>
<dbReference type="Gene3D" id="1.10.150.910">
    <property type="match status" value="1"/>
</dbReference>
<dbReference type="InterPro" id="IPR015943">
    <property type="entry name" value="WD40/YVTN_repeat-like_dom_sf"/>
</dbReference>
<dbReference type="Gene3D" id="2.130.10.10">
    <property type="entry name" value="YVTN repeat-like/Quinoprotein amine dehydrogenase"/>
    <property type="match status" value="3"/>
</dbReference>
<dbReference type="SUPFAM" id="SSF69322">
    <property type="entry name" value="Tricorn protease domain 2"/>
    <property type="match status" value="1"/>
</dbReference>
<gene>
    <name evidence="8" type="ORF">BEMITA_LOCUS6839</name>
</gene>
<dbReference type="InterPro" id="IPR004871">
    <property type="entry name" value="RSE1/DDB1/CPSF1_C"/>
</dbReference>
<feature type="domain" description="RSE1/DDB1/CPSF1 second beta-propeller" evidence="7">
    <location>
        <begin position="445"/>
        <end position="770"/>
    </location>
</feature>
<evidence type="ECO:0000256" key="2">
    <source>
        <dbReference type="ARBA" id="ARBA00023242"/>
    </source>
</evidence>
<organism evidence="8 9">
    <name type="scientific">Bemisia tabaci</name>
    <name type="common">Sweetpotato whitefly</name>
    <name type="synonym">Aleurodes tabaci</name>
    <dbReference type="NCBI Taxonomy" id="7038"/>
    <lineage>
        <taxon>Eukaryota</taxon>
        <taxon>Metazoa</taxon>
        <taxon>Ecdysozoa</taxon>
        <taxon>Arthropoda</taxon>
        <taxon>Hexapoda</taxon>
        <taxon>Insecta</taxon>
        <taxon>Pterygota</taxon>
        <taxon>Neoptera</taxon>
        <taxon>Paraneoptera</taxon>
        <taxon>Hemiptera</taxon>
        <taxon>Sternorrhyncha</taxon>
        <taxon>Aleyrodoidea</taxon>
        <taxon>Aleyrodidae</taxon>
        <taxon>Aleyrodinae</taxon>
        <taxon>Bemisia</taxon>
    </lineage>
</organism>
<comment type="subcellular location">
    <subcellularLocation>
        <location evidence="1">Nucleus</location>
    </subcellularLocation>
</comment>
<evidence type="ECO:0000313" key="9">
    <source>
        <dbReference type="Proteomes" id="UP001152759"/>
    </source>
</evidence>
<dbReference type="FunFam" id="2.130.10.10:FF:000041">
    <property type="entry name" value="Splicing factor 3b subunit 3"/>
    <property type="match status" value="1"/>
</dbReference>
<evidence type="ECO:0000259" key="7">
    <source>
        <dbReference type="Pfam" id="PF23726"/>
    </source>
</evidence>
<dbReference type="Proteomes" id="UP001152759">
    <property type="component" value="Chromosome 4"/>
</dbReference>
<evidence type="ECO:0000256" key="3">
    <source>
        <dbReference type="ARBA" id="ARBA00038266"/>
    </source>
</evidence>
<dbReference type="OrthoDB" id="436637at2759"/>
<dbReference type="Pfam" id="PF23726">
    <property type="entry name" value="Beta-prop_RSE1_2nd"/>
    <property type="match status" value="1"/>
</dbReference>
<feature type="domain" description="RSE1/DDB1/CPSF1 C-terminal" evidence="5">
    <location>
        <begin position="867"/>
        <end position="1186"/>
    </location>
</feature>
<protein>
    <recommendedName>
        <fullName evidence="4">Splicing factor 3B subunit 3</fullName>
    </recommendedName>
</protein>
<evidence type="ECO:0000256" key="1">
    <source>
        <dbReference type="ARBA" id="ARBA00004123"/>
    </source>
</evidence>
<name>A0A9P0A712_BEMTA</name>
<proteinExistence type="inferred from homology"/>
<keyword evidence="2" id="KW-0539">Nucleus</keyword>
<dbReference type="GO" id="GO:0003676">
    <property type="term" value="F:nucleic acid binding"/>
    <property type="evidence" value="ECO:0007669"/>
    <property type="project" value="InterPro"/>
</dbReference>
<comment type="similarity">
    <text evidence="3">Belongs to the RSE1 family.</text>
</comment>
<sequence length="1220" mass="135433">MYLYNLTLQRASGITHAVHGNFSGGKVQEILVSRGKSLELLRLDPSSGKVHTLLTVEVFGVIRSLMAFRLTGGTKDYIVVGSDSGRIVILEYMPSKNLLEKVHQETFGKSGCRRIVPGQYLAIDPKGRAVMIGAIEKQKLVYTLNRDGQTRLTISSPVEAHKSNTLVYHIVGVDVGFNNPFFACLEIDYEEADVDPTGEAAMKTQQTLTFYELDLGNNNVVRKYSEPLEEHANFLISVPGGNDGPSGVLICSENYLTYKNLGDQHDIRCPIPRRRNDLDDPERGMIFVCSATHKTKSMFFFLLQTEQGDIFKVTLDVDDDVVTEIKLKYFDTVPVATSLCVLKTGFLFVASEFGNHYLYQIAHLGDDDDEPEFSSAMPLEEGDTFFFAPRALRNLVLVDELESLSPILACQVIDLAKEDTPQLYMACGRGPRSSIRVLRHGLEVSEMAVSELPGSPNAVWTVKRRADEEFDAYIIVSFVNATLVLSIGETVEEVADSGFLGTTPTLSCSALGDDAVVQVYPMGVRHIRANKRMHDWKVPGKKQIVKCAVNQRQVVIALTGGELVYFELDPSGQLNECTERKEMPSDVLCMALGNAPTGEQLSRFLAVGLADNTVRIISLDPTRCLAPLSMQSLPSVAESMCIVEMGASDGGGSADEPAGPTSIGALYLNIGLQNGGLLRNVLDPVTGDLSDTRTRYLGTRPVKLFRIRMQGGEAVLAMSSRSWLSYYYQNRFHLTPLSYESLEYASGFSSEQCPEGVVAISTNTLRILSLEKLGAVFNQVSFPVEYTPRKFVVRPETSHLIIVETEHNAYTEETKQQRRLQMAEEMRDAAGEEEEELAREMAEAFLTEDLPENIFGAPKAGSGMWASLVRILDPVEGKTEQVIRFAQNEAVVSIALCKFSVSGDQQYVVLGVAKDLQLNPRQCDSGFLYTYRFEAGGTDLELVHKTPIDGVPQALCPFQGRLLVGVDRLLRLYDLGKKKLLRKCENKHIPNLIVNIQAIGHRVFVSDVQESVYMVRYKRQENQLIIFTDDTQPRWITTSTVLDYNTVATADKFGNIAVIRLPSWATDDVDEDPTGNKALWDRGLLNGASQKADFVASFHVGEICMSLQKATLIPGGFESLVYTTLSGTVGVLVPFTSHEDQDFFQHLEMHMRSEHPPLCGRDHLSFRSYYYSLKNVIDGDLCEQYNSIDPAKQKSIAEDLGRTPSEVSKKLEDIRTRFAF</sequence>
<dbReference type="SUPFAM" id="SSF101908">
    <property type="entry name" value="Putative isomerase YbhE"/>
    <property type="match status" value="1"/>
</dbReference>
<evidence type="ECO:0000313" key="8">
    <source>
        <dbReference type="EMBL" id="CAH0387875.1"/>
    </source>
</evidence>
<reference evidence="8" key="1">
    <citation type="submission" date="2021-12" db="EMBL/GenBank/DDBJ databases">
        <authorList>
            <person name="King R."/>
        </authorList>
    </citation>
    <scope>NUCLEOTIDE SEQUENCE</scope>
</reference>
<dbReference type="KEGG" id="btab:109031270"/>
<dbReference type="InterPro" id="IPR058543">
    <property type="entry name" value="Beta-prop_RSE1/DDB1/CPSF1_2nd"/>
</dbReference>
<keyword evidence="9" id="KW-1185">Reference proteome</keyword>
<evidence type="ECO:0000256" key="4">
    <source>
        <dbReference type="ARBA" id="ARBA00040929"/>
    </source>
</evidence>
<evidence type="ECO:0000259" key="6">
    <source>
        <dbReference type="Pfam" id="PF10433"/>
    </source>
</evidence>
<dbReference type="Pfam" id="PF03178">
    <property type="entry name" value="CPSF_A"/>
    <property type="match status" value="1"/>
</dbReference>